<reference evidence="1" key="2">
    <citation type="journal article" date="2022" name="BMC Genomics">
        <title>Comparative genome analysis of mycobacteria focusing on tRNA and non-coding RNA.</title>
        <authorList>
            <person name="Behra P.R.K."/>
            <person name="Pettersson B.M.F."/>
            <person name="Ramesh M."/>
            <person name="Das S."/>
            <person name="Dasgupta S."/>
            <person name="Kirsebom L.A."/>
        </authorList>
    </citation>
    <scope>NUCLEOTIDE SEQUENCE</scope>
    <source>
        <strain evidence="1">DSM 44838</strain>
    </source>
</reference>
<protein>
    <submittedName>
        <fullName evidence="1">Uncharacterized protein</fullName>
    </submittedName>
</protein>
<comment type="caution">
    <text evidence="1">The sequence shown here is derived from an EMBL/GenBank/DDBJ whole genome shotgun (WGS) entry which is preliminary data.</text>
</comment>
<dbReference type="Proteomes" id="UP001141629">
    <property type="component" value="Unassembled WGS sequence"/>
</dbReference>
<accession>A0A9X3BW80</accession>
<name>A0A9X3BW80_9MYCO</name>
<dbReference type="EMBL" id="JACKVK010000014">
    <property type="protein sequence ID" value="MCV7424384.1"/>
    <property type="molecule type" value="Genomic_DNA"/>
</dbReference>
<dbReference type="AlphaFoldDB" id="A0A9X3BW80"/>
<gene>
    <name evidence="1" type="ORF">H7K45_27945</name>
</gene>
<dbReference type="RefSeq" id="WP_263999452.1">
    <property type="nucleotide sequence ID" value="NZ_JACKVK010000014.1"/>
</dbReference>
<evidence type="ECO:0000313" key="2">
    <source>
        <dbReference type="Proteomes" id="UP001141629"/>
    </source>
</evidence>
<proteinExistence type="predicted"/>
<keyword evidence="2" id="KW-1185">Reference proteome</keyword>
<sequence length="50" mass="5143">MVVREGGRLQVYPDGDAMDFCLFFNSIDDVRALAAAAEAAVAGGLTAVPA</sequence>
<evidence type="ECO:0000313" key="1">
    <source>
        <dbReference type="EMBL" id="MCV7424384.1"/>
    </source>
</evidence>
<organism evidence="1 2">
    <name type="scientific">Mycobacterium yunnanensis</name>
    <dbReference type="NCBI Taxonomy" id="368477"/>
    <lineage>
        <taxon>Bacteria</taxon>
        <taxon>Bacillati</taxon>
        <taxon>Actinomycetota</taxon>
        <taxon>Actinomycetes</taxon>
        <taxon>Mycobacteriales</taxon>
        <taxon>Mycobacteriaceae</taxon>
        <taxon>Mycobacterium</taxon>
    </lineage>
</organism>
<reference evidence="1" key="1">
    <citation type="submission" date="2020-07" db="EMBL/GenBank/DDBJ databases">
        <authorList>
            <person name="Pettersson B.M.F."/>
            <person name="Behra P.R.K."/>
            <person name="Ramesh M."/>
            <person name="Das S."/>
            <person name="Dasgupta S."/>
            <person name="Kirsebom L.A."/>
        </authorList>
    </citation>
    <scope>NUCLEOTIDE SEQUENCE</scope>
    <source>
        <strain evidence="1">DSM 44838</strain>
    </source>
</reference>